<keyword evidence="2" id="KW-1185">Reference proteome</keyword>
<accession>A0ABT1MS85</accession>
<comment type="caution">
    <text evidence="1">The sequence shown here is derived from an EMBL/GenBank/DDBJ whole genome shotgun (WGS) entry which is preliminary data.</text>
</comment>
<dbReference type="RefSeq" id="WP_255330170.1">
    <property type="nucleotide sequence ID" value="NZ_JAKZEU010000004.1"/>
</dbReference>
<dbReference type="InterPro" id="IPR007739">
    <property type="entry name" value="RgpF"/>
</dbReference>
<sequence>MIKSILLRLYGYYARFRINVLAALAWWKTRKQKPVVHFQTARQPGQPILLAALYEKGVLRPDTRRLIEAARERGAYVLVSNTMRIADLTQLDGLVDCYIERPNFGRDFGSYKTAFTHLFEQGWHQDCPRLLMLNDSIFYTSQGLDAFLDAMFGSEQDVLGSTENFEHEYHLGSFCISMSGRVLRDPRFRKYWNDYTLSDIRPTVIQTGELAFSRVLKACAASPTQISALFGASRYIKTISKDDELVDFTLTNHLVSPRNPWRRVSPQSTIASLLVNHFASVPSLAQQSDLMRRARIASANLAESPSSRVIATGGAGSDPSLDVQPVGPGGSDSQMIIGTIADMRQLLRREMADDDPRADRLLHDYVIGALSEVFLHGSQIHQNAIVLLKMGLPIVKLDGLYRGIFNVVDMHRISSQLPEDEAAELEGLLLERPYGGDTYYGWRKMAYRLGYL</sequence>
<evidence type="ECO:0000313" key="1">
    <source>
        <dbReference type="EMBL" id="MCQ0971158.1"/>
    </source>
</evidence>
<evidence type="ECO:0000313" key="2">
    <source>
        <dbReference type="Proteomes" id="UP001203945"/>
    </source>
</evidence>
<protein>
    <recommendedName>
        <fullName evidence="3">Rhamnan synthesis protein F</fullName>
    </recommendedName>
</protein>
<proteinExistence type="predicted"/>
<dbReference type="EMBL" id="JAKZEU010000004">
    <property type="protein sequence ID" value="MCQ0971158.1"/>
    <property type="molecule type" value="Genomic_DNA"/>
</dbReference>
<name>A0ABT1MS85_9RHOB</name>
<reference evidence="1 2" key="1">
    <citation type="submission" date="2022-03" db="EMBL/GenBank/DDBJ databases">
        <authorList>
            <person name="He Y."/>
        </authorList>
    </citation>
    <scope>NUCLEOTIDE SEQUENCE [LARGE SCALE GENOMIC DNA]</scope>
    <source>
        <strain evidence="1 2">TK19116</strain>
    </source>
</reference>
<dbReference type="Proteomes" id="UP001203945">
    <property type="component" value="Unassembled WGS sequence"/>
</dbReference>
<dbReference type="Pfam" id="PF05045">
    <property type="entry name" value="RgpF"/>
    <property type="match status" value="1"/>
</dbReference>
<evidence type="ECO:0008006" key="3">
    <source>
        <dbReference type="Google" id="ProtNLM"/>
    </source>
</evidence>
<organism evidence="1 2">
    <name type="scientific">Paracoccus albicereus</name>
    <dbReference type="NCBI Taxonomy" id="2922394"/>
    <lineage>
        <taxon>Bacteria</taxon>
        <taxon>Pseudomonadati</taxon>
        <taxon>Pseudomonadota</taxon>
        <taxon>Alphaproteobacteria</taxon>
        <taxon>Rhodobacterales</taxon>
        <taxon>Paracoccaceae</taxon>
        <taxon>Paracoccus</taxon>
    </lineage>
</organism>
<gene>
    <name evidence="1" type="ORF">MLD63_12065</name>
</gene>